<dbReference type="AlphaFoldDB" id="A0A6A6LDA9"/>
<evidence type="ECO:0008006" key="3">
    <source>
        <dbReference type="Google" id="ProtNLM"/>
    </source>
</evidence>
<gene>
    <name evidence="1" type="ORF">GH714_021348</name>
</gene>
<reference evidence="1 2" key="1">
    <citation type="journal article" date="2020" name="Mol. Plant">
        <title>The Chromosome-Based Rubber Tree Genome Provides New Insights into Spurge Genome Evolution and Rubber Biosynthesis.</title>
        <authorList>
            <person name="Liu J."/>
            <person name="Shi C."/>
            <person name="Shi C.C."/>
            <person name="Li W."/>
            <person name="Zhang Q.J."/>
            <person name="Zhang Y."/>
            <person name="Li K."/>
            <person name="Lu H.F."/>
            <person name="Shi C."/>
            <person name="Zhu S.T."/>
            <person name="Xiao Z.Y."/>
            <person name="Nan H."/>
            <person name="Yue Y."/>
            <person name="Zhu X.G."/>
            <person name="Wu Y."/>
            <person name="Hong X.N."/>
            <person name="Fan G.Y."/>
            <person name="Tong Y."/>
            <person name="Zhang D."/>
            <person name="Mao C.L."/>
            <person name="Liu Y.L."/>
            <person name="Hao S.J."/>
            <person name="Liu W.Q."/>
            <person name="Lv M.Q."/>
            <person name="Zhang H.B."/>
            <person name="Liu Y."/>
            <person name="Hu-Tang G.R."/>
            <person name="Wang J.P."/>
            <person name="Wang J.H."/>
            <person name="Sun Y.H."/>
            <person name="Ni S.B."/>
            <person name="Chen W.B."/>
            <person name="Zhang X.C."/>
            <person name="Jiao Y.N."/>
            <person name="Eichler E.E."/>
            <person name="Li G.H."/>
            <person name="Liu X."/>
            <person name="Gao L.Z."/>
        </authorList>
    </citation>
    <scope>NUCLEOTIDE SEQUENCE [LARGE SCALE GENOMIC DNA]</scope>
    <source>
        <strain evidence="2">cv. GT1</strain>
        <tissue evidence="1">Leaf</tissue>
    </source>
</reference>
<dbReference type="PANTHER" id="PTHR33499">
    <property type="entry name" value="OS12G0282400 PROTEIN-RELATED"/>
    <property type="match status" value="1"/>
</dbReference>
<sequence>MEPIEIYALLREYDIVPTTPEEHNVPILTLKMTQGVLEEVVRHVNDTSGSNNAKRKTKVPAHGIKLISLESGEKLPVEFDEDQQAIGENSIDFVWFLEQIVRNRSCCPLQVKERKEIEEHKIEHMWNIILEKFNFDVSDRKGTIVGHMNSLCRDYRHKMKKRYFDAKITFQNRIRSKPKHVQVDDWKYLVNF</sequence>
<protein>
    <recommendedName>
        <fullName evidence="3">Myb/SANT-like domain-containing protein</fullName>
    </recommendedName>
</protein>
<organism evidence="1 2">
    <name type="scientific">Hevea brasiliensis</name>
    <name type="common">Para rubber tree</name>
    <name type="synonym">Siphonia brasiliensis</name>
    <dbReference type="NCBI Taxonomy" id="3981"/>
    <lineage>
        <taxon>Eukaryota</taxon>
        <taxon>Viridiplantae</taxon>
        <taxon>Streptophyta</taxon>
        <taxon>Embryophyta</taxon>
        <taxon>Tracheophyta</taxon>
        <taxon>Spermatophyta</taxon>
        <taxon>Magnoliopsida</taxon>
        <taxon>eudicotyledons</taxon>
        <taxon>Gunneridae</taxon>
        <taxon>Pentapetalae</taxon>
        <taxon>rosids</taxon>
        <taxon>fabids</taxon>
        <taxon>Malpighiales</taxon>
        <taxon>Euphorbiaceae</taxon>
        <taxon>Crotonoideae</taxon>
        <taxon>Micrandreae</taxon>
        <taxon>Hevea</taxon>
    </lineage>
</organism>
<name>A0A6A6LDA9_HEVBR</name>
<dbReference type="EMBL" id="JAAGAX010000011">
    <property type="protein sequence ID" value="KAF2298288.1"/>
    <property type="molecule type" value="Genomic_DNA"/>
</dbReference>
<dbReference type="Proteomes" id="UP000467840">
    <property type="component" value="Chromosome 1"/>
</dbReference>
<keyword evidence="2" id="KW-1185">Reference proteome</keyword>
<proteinExistence type="predicted"/>
<dbReference type="PANTHER" id="PTHR33499:SF11">
    <property type="entry name" value="NO APICAL MERISTEM-ASSOCIATED C-TERMINAL DOMAIN-CONTAINING PROTEIN"/>
    <property type="match status" value="1"/>
</dbReference>
<accession>A0A6A6LDA9</accession>
<evidence type="ECO:0000313" key="1">
    <source>
        <dbReference type="EMBL" id="KAF2298288.1"/>
    </source>
</evidence>
<evidence type="ECO:0000313" key="2">
    <source>
        <dbReference type="Proteomes" id="UP000467840"/>
    </source>
</evidence>
<comment type="caution">
    <text evidence="1">The sequence shown here is derived from an EMBL/GenBank/DDBJ whole genome shotgun (WGS) entry which is preliminary data.</text>
</comment>